<dbReference type="InterPro" id="IPR011059">
    <property type="entry name" value="Metal-dep_hydrolase_composite"/>
</dbReference>
<dbReference type="EC" id="3.5.4.28" evidence="6"/>
<dbReference type="OrthoDB" id="9796020at2"/>
<keyword evidence="9" id="KW-1185">Reference proteome</keyword>
<dbReference type="Gene3D" id="2.30.40.10">
    <property type="entry name" value="Urease, subunit C, domain 1"/>
    <property type="match status" value="1"/>
</dbReference>
<reference evidence="8" key="2">
    <citation type="submission" date="2014-09" db="EMBL/GenBank/DDBJ databases">
        <authorList>
            <person name="Gomez-Valero L."/>
        </authorList>
    </citation>
    <scope>NUCLEOTIDE SEQUENCE [LARGE SCALE GENOMIC DNA]</scope>
    <source>
        <strain evidence="8">ATCC33218</strain>
    </source>
</reference>
<evidence type="ECO:0000313" key="8">
    <source>
        <dbReference type="Proteomes" id="UP000032414"/>
    </source>
</evidence>
<dbReference type="Gene3D" id="3.20.20.140">
    <property type="entry name" value="Metal-dependent hydrolases"/>
    <property type="match status" value="1"/>
</dbReference>
<dbReference type="InterPro" id="IPR006680">
    <property type="entry name" value="Amidohydro-rel"/>
</dbReference>
<dbReference type="PANTHER" id="PTHR11271">
    <property type="entry name" value="GUANINE DEAMINASE"/>
    <property type="match status" value="1"/>
</dbReference>
<accession>A0A098GCT9</accession>
<dbReference type="EMBL" id="LN614830">
    <property type="protein sequence ID" value="CEG59815.1"/>
    <property type="molecule type" value="Genomic_DNA"/>
</dbReference>
<organism evidence="6 8">
    <name type="scientific">Legionella micdadei</name>
    <name type="common">Tatlockia micdadei</name>
    <dbReference type="NCBI Taxonomy" id="451"/>
    <lineage>
        <taxon>Bacteria</taxon>
        <taxon>Pseudomonadati</taxon>
        <taxon>Pseudomonadota</taxon>
        <taxon>Gammaproteobacteria</taxon>
        <taxon>Legionellales</taxon>
        <taxon>Legionellaceae</taxon>
        <taxon>Legionella</taxon>
    </lineage>
</organism>
<gene>
    <name evidence="6" type="ORF">LMI_0467</name>
    <name evidence="7" type="ORF">SAMN02982997_01907</name>
</gene>
<evidence type="ECO:0000313" key="7">
    <source>
        <dbReference type="EMBL" id="SCY51187.1"/>
    </source>
</evidence>
<dbReference type="GO" id="GO:0005829">
    <property type="term" value="C:cytosol"/>
    <property type="evidence" value="ECO:0007669"/>
    <property type="project" value="TreeGrafter"/>
</dbReference>
<dbReference type="EMBL" id="FMVN01000009">
    <property type="protein sequence ID" value="SCY51187.1"/>
    <property type="molecule type" value="Genomic_DNA"/>
</dbReference>
<reference evidence="7 9" key="3">
    <citation type="submission" date="2016-10" db="EMBL/GenBank/DDBJ databases">
        <authorList>
            <person name="Varghese N."/>
            <person name="Submissions S."/>
        </authorList>
    </citation>
    <scope>NUCLEOTIDE SEQUENCE [LARGE SCALE GENOMIC DNA]</scope>
    <source>
        <strain evidence="7 9">ATCC 33218</strain>
    </source>
</reference>
<comment type="cofactor">
    <cofactor evidence="1">
        <name>Zn(2+)</name>
        <dbReference type="ChEBI" id="CHEBI:29105"/>
    </cofactor>
</comment>
<dbReference type="NCBIfam" id="NF006684">
    <property type="entry name" value="PRK09229.1-5"/>
    <property type="match status" value="1"/>
</dbReference>
<evidence type="ECO:0000313" key="9">
    <source>
        <dbReference type="Proteomes" id="UP000182998"/>
    </source>
</evidence>
<dbReference type="CDD" id="cd01313">
    <property type="entry name" value="Met_dep_hydrolase_E"/>
    <property type="match status" value="1"/>
</dbReference>
<dbReference type="InterPro" id="IPR032466">
    <property type="entry name" value="Metal_Hydrolase"/>
</dbReference>
<dbReference type="GO" id="GO:0046872">
    <property type="term" value="F:metal ion binding"/>
    <property type="evidence" value="ECO:0007669"/>
    <property type="project" value="UniProtKB-KW"/>
</dbReference>
<evidence type="ECO:0000256" key="4">
    <source>
        <dbReference type="ARBA" id="ARBA00022833"/>
    </source>
</evidence>
<dbReference type="NCBIfam" id="NF006681">
    <property type="entry name" value="PRK09229.1-2"/>
    <property type="match status" value="1"/>
</dbReference>
<keyword evidence="3 6" id="KW-0378">Hydrolase</keyword>
<keyword evidence="4" id="KW-0862">Zinc</keyword>
<evidence type="ECO:0000256" key="1">
    <source>
        <dbReference type="ARBA" id="ARBA00001947"/>
    </source>
</evidence>
<dbReference type="InterPro" id="IPR051607">
    <property type="entry name" value="Metallo-dep_hydrolases"/>
</dbReference>
<reference evidence="6" key="1">
    <citation type="submission" date="2014-09" db="EMBL/GenBank/DDBJ databases">
        <authorList>
            <person name="GOMEZ-VALERO Laura"/>
        </authorList>
    </citation>
    <scope>NUCLEOTIDE SEQUENCE</scope>
    <source>
        <strain evidence="6">ATCC33218</strain>
    </source>
</reference>
<dbReference type="Proteomes" id="UP000182998">
    <property type="component" value="Unassembled WGS sequence"/>
</dbReference>
<evidence type="ECO:0000313" key="6">
    <source>
        <dbReference type="EMBL" id="CEG59815.1"/>
    </source>
</evidence>
<dbReference type="InterPro" id="IPR010252">
    <property type="entry name" value="HutF"/>
</dbReference>
<dbReference type="SUPFAM" id="SSF51338">
    <property type="entry name" value="Composite domain of metallo-dependent hydrolases"/>
    <property type="match status" value="1"/>
</dbReference>
<dbReference type="NCBIfam" id="TIGR02022">
    <property type="entry name" value="hutF"/>
    <property type="match status" value="1"/>
</dbReference>
<dbReference type="GO" id="GO:0050270">
    <property type="term" value="F:S-adenosylhomocysteine deaminase activity"/>
    <property type="evidence" value="ECO:0007669"/>
    <property type="project" value="UniProtKB-EC"/>
</dbReference>
<evidence type="ECO:0000259" key="5">
    <source>
        <dbReference type="Pfam" id="PF01979"/>
    </source>
</evidence>
<proteinExistence type="predicted"/>
<name>A0A098GCT9_LEGMI</name>
<dbReference type="HOGENOM" id="CLU_012358_3_0_6"/>
<dbReference type="Pfam" id="PF01979">
    <property type="entry name" value="Amidohydro_1"/>
    <property type="match status" value="1"/>
</dbReference>
<dbReference type="PANTHER" id="PTHR11271:SF48">
    <property type="entry name" value="AMIDOHYDROLASE-RELATED DOMAIN-CONTAINING PROTEIN"/>
    <property type="match status" value="1"/>
</dbReference>
<sequence>MHPHCSYFANSALLPTGWADNVLIAVDKAGYITDVSCNPPPNNAIHFEGAMLPGMLNLHSHAFQRAMAGLAERATAEKESFWTWRETMYRFLEKLTPEDLQAIAAQVYIEMLKAGFTTVGEFHYIHHQPNGTPYQERCLTSHHIISAAQEVGIAITLLPVLYSYSGFGGQKPTVNQKRFINNETQILDIISSLVKAYKDEPQVIIGLAHHSLRAVTPDMLQHATAAMKHIAPQSPIHIHIAEQTKEVTDCLQWSGQRPVEWLLNHVDINSHWCLVHATHMTAHETQRLAHSGAVAGLCPITEANLGDGLFNLPEYIREKGKWGIGTDSNISVSIVDELRMLEYGQRLIHHERAITKTPTEPSVGTVLYQQALLGGTRALGRPAGSIEIGNRADFIILDTQNPSLLFKSNSLILDAMIFAGNANPVRHVIAGGQHVVKNFRHIAEDEVLKAYTNTIKTYLHR</sequence>
<protein>
    <submittedName>
        <fullName evidence="7">Formimidoylglutamate deiminase</fullName>
    </submittedName>
    <submittedName>
        <fullName evidence="6">S-adenosylhomocysteine deaminase</fullName>
        <ecNumber evidence="6">3.5.4.28</ecNumber>
    </submittedName>
</protein>
<dbReference type="Proteomes" id="UP000032414">
    <property type="component" value="Chromosome I"/>
</dbReference>
<dbReference type="KEGG" id="tmc:LMI_0467"/>
<keyword evidence="2" id="KW-0479">Metal-binding</keyword>
<dbReference type="SUPFAM" id="SSF51556">
    <property type="entry name" value="Metallo-dependent hydrolases"/>
    <property type="match status" value="1"/>
</dbReference>
<dbReference type="RefSeq" id="WP_045098339.1">
    <property type="nucleotide sequence ID" value="NZ_FMVN01000009.1"/>
</dbReference>
<dbReference type="AlphaFoldDB" id="A0A098GCT9"/>
<feature type="domain" description="Amidohydrolase-related" evidence="5">
    <location>
        <begin position="51"/>
        <end position="434"/>
    </location>
</feature>
<evidence type="ECO:0000256" key="2">
    <source>
        <dbReference type="ARBA" id="ARBA00022723"/>
    </source>
</evidence>
<evidence type="ECO:0000256" key="3">
    <source>
        <dbReference type="ARBA" id="ARBA00022801"/>
    </source>
</evidence>